<protein>
    <submittedName>
        <fullName evidence="7">Iron complex transport system substrate-binding protein</fullName>
    </submittedName>
</protein>
<comment type="similarity">
    <text evidence="2">Belongs to the bacterial solute-binding protein 8 family.</text>
</comment>
<feature type="chain" id="PRO_5039077414" evidence="5">
    <location>
        <begin position="24"/>
        <end position="309"/>
    </location>
</feature>
<evidence type="ECO:0000313" key="7">
    <source>
        <dbReference type="EMBL" id="SFN46068.1"/>
    </source>
</evidence>
<dbReference type="PANTHER" id="PTHR30532:SF25">
    <property type="entry name" value="IRON(III) DICITRATE-BINDING PERIPLASMIC PROTEIN"/>
    <property type="match status" value="1"/>
</dbReference>
<dbReference type="Pfam" id="PF01497">
    <property type="entry name" value="Peripla_BP_2"/>
    <property type="match status" value="1"/>
</dbReference>
<dbReference type="CDD" id="cd01146">
    <property type="entry name" value="FhuD"/>
    <property type="match status" value="1"/>
</dbReference>
<dbReference type="GO" id="GO:1901678">
    <property type="term" value="P:iron coordination entity transport"/>
    <property type="evidence" value="ECO:0007669"/>
    <property type="project" value="UniProtKB-ARBA"/>
</dbReference>
<dbReference type="STRING" id="260086.SAMN05216207_1014136"/>
<feature type="signal peptide" evidence="5">
    <location>
        <begin position="1"/>
        <end position="23"/>
    </location>
</feature>
<dbReference type="Gene3D" id="3.40.50.1980">
    <property type="entry name" value="Nitrogenase molybdenum iron protein domain"/>
    <property type="match status" value="2"/>
</dbReference>
<dbReference type="SUPFAM" id="SSF53807">
    <property type="entry name" value="Helical backbone' metal receptor"/>
    <property type="match status" value="1"/>
</dbReference>
<gene>
    <name evidence="7" type="ORF">SAMN05216207_1014136</name>
</gene>
<evidence type="ECO:0000256" key="4">
    <source>
        <dbReference type="ARBA" id="ARBA00022729"/>
    </source>
</evidence>
<evidence type="ECO:0000313" key="8">
    <source>
        <dbReference type="Proteomes" id="UP000199614"/>
    </source>
</evidence>
<dbReference type="RefSeq" id="WP_218162785.1">
    <property type="nucleotide sequence ID" value="NZ_FOUY01000014.1"/>
</dbReference>
<dbReference type="InterPro" id="IPR051313">
    <property type="entry name" value="Bact_iron-sidero_bind"/>
</dbReference>
<proteinExistence type="inferred from homology"/>
<evidence type="ECO:0000256" key="1">
    <source>
        <dbReference type="ARBA" id="ARBA00004196"/>
    </source>
</evidence>
<dbReference type="GO" id="GO:0030288">
    <property type="term" value="C:outer membrane-bounded periplasmic space"/>
    <property type="evidence" value="ECO:0007669"/>
    <property type="project" value="TreeGrafter"/>
</dbReference>
<dbReference type="AlphaFoldDB" id="A0A1I4Z7A1"/>
<dbReference type="PROSITE" id="PS51257">
    <property type="entry name" value="PROKAR_LIPOPROTEIN"/>
    <property type="match status" value="1"/>
</dbReference>
<name>A0A1I4Z7A1_PSUAM</name>
<keyword evidence="8" id="KW-1185">Reference proteome</keyword>
<evidence type="ECO:0000256" key="2">
    <source>
        <dbReference type="ARBA" id="ARBA00008814"/>
    </source>
</evidence>
<dbReference type="InterPro" id="IPR002491">
    <property type="entry name" value="ABC_transptr_periplasmic_BD"/>
</dbReference>
<reference evidence="7 8" key="1">
    <citation type="submission" date="2016-10" db="EMBL/GenBank/DDBJ databases">
        <authorList>
            <person name="de Groot N.N."/>
        </authorList>
    </citation>
    <scope>NUCLEOTIDE SEQUENCE [LARGE SCALE GENOMIC DNA]</scope>
    <source>
        <strain evidence="7 8">CGMCC 4.1877</strain>
    </source>
</reference>
<keyword evidence="4 5" id="KW-0732">Signal</keyword>
<dbReference type="EMBL" id="FOUY01000014">
    <property type="protein sequence ID" value="SFN46068.1"/>
    <property type="molecule type" value="Genomic_DNA"/>
</dbReference>
<dbReference type="PROSITE" id="PS50983">
    <property type="entry name" value="FE_B12_PBP"/>
    <property type="match status" value="1"/>
</dbReference>
<keyword evidence="3" id="KW-0813">Transport</keyword>
<dbReference type="PANTHER" id="PTHR30532">
    <property type="entry name" value="IRON III DICITRATE-BINDING PERIPLASMIC PROTEIN"/>
    <property type="match status" value="1"/>
</dbReference>
<comment type="subcellular location">
    <subcellularLocation>
        <location evidence="1">Cell envelope</location>
    </subcellularLocation>
</comment>
<organism evidence="7 8">
    <name type="scientific">Pseudonocardia ammonioxydans</name>
    <dbReference type="NCBI Taxonomy" id="260086"/>
    <lineage>
        <taxon>Bacteria</taxon>
        <taxon>Bacillati</taxon>
        <taxon>Actinomycetota</taxon>
        <taxon>Actinomycetes</taxon>
        <taxon>Pseudonocardiales</taxon>
        <taxon>Pseudonocardiaceae</taxon>
        <taxon>Pseudonocardia</taxon>
    </lineage>
</organism>
<sequence length="309" mass="31939">MTILLRRFAVLLAVASMAATVAACGGDAAPAAPVEGGREVTHAMGSTTVPEQPSRVVVLDSQELDAALSLGVTPVGATSATADGALPSYLEGKVPDGIAPVGAMITPDLEAIAALAPDLILSSKVRHESLYPQLSAIAPTVFAEQTGAAWKDNLRLYATALNKEGEATELLDAYTARAAALGERAGAAERTVSVVRFMTDEIRLYGPRSFVGSVLADAGFARPDNVRDEQEIAVSIGPEQVGSADADVVYATAYGLSGDEPFAQVAPLWATLPAVREGRAHTVDDDAWMLAIGPTGAGMILDDLERTLG</sequence>
<evidence type="ECO:0000256" key="5">
    <source>
        <dbReference type="SAM" id="SignalP"/>
    </source>
</evidence>
<evidence type="ECO:0000259" key="6">
    <source>
        <dbReference type="PROSITE" id="PS50983"/>
    </source>
</evidence>
<dbReference type="Proteomes" id="UP000199614">
    <property type="component" value="Unassembled WGS sequence"/>
</dbReference>
<accession>A0A1I4Z7A1</accession>
<feature type="domain" description="Fe/B12 periplasmic-binding" evidence="6">
    <location>
        <begin position="55"/>
        <end position="309"/>
    </location>
</feature>
<evidence type="ECO:0000256" key="3">
    <source>
        <dbReference type="ARBA" id="ARBA00022448"/>
    </source>
</evidence>